<dbReference type="RefSeq" id="WP_358477765.1">
    <property type="nucleotide sequence ID" value="NZ_JBEZAE010000035.1"/>
</dbReference>
<organism evidence="3 4">
    <name type="scientific">Streptomyces narbonensis</name>
    <dbReference type="NCBI Taxonomy" id="67333"/>
    <lineage>
        <taxon>Bacteria</taxon>
        <taxon>Bacillati</taxon>
        <taxon>Actinomycetota</taxon>
        <taxon>Actinomycetes</taxon>
        <taxon>Kitasatosporales</taxon>
        <taxon>Streptomycetaceae</taxon>
        <taxon>Streptomyces</taxon>
    </lineage>
</organism>
<evidence type="ECO:0000256" key="1">
    <source>
        <dbReference type="SAM" id="MobiDB-lite"/>
    </source>
</evidence>
<dbReference type="Pfam" id="PF20088">
    <property type="entry name" value="DUF6480"/>
    <property type="match status" value="1"/>
</dbReference>
<evidence type="ECO:0000313" key="3">
    <source>
        <dbReference type="EMBL" id="MEU7075222.1"/>
    </source>
</evidence>
<proteinExistence type="predicted"/>
<dbReference type="InterPro" id="IPR045512">
    <property type="entry name" value="DUF6480"/>
</dbReference>
<keyword evidence="4" id="KW-1185">Reference proteome</keyword>
<comment type="caution">
    <text evidence="3">The sequence shown here is derived from an EMBL/GenBank/DDBJ whole genome shotgun (WGS) entry which is preliminary data.</text>
</comment>
<accession>A0ABV3CKA9</accession>
<keyword evidence="2" id="KW-0812">Transmembrane</keyword>
<feature type="transmembrane region" description="Helical" evidence="2">
    <location>
        <begin position="35"/>
        <end position="54"/>
    </location>
</feature>
<protein>
    <submittedName>
        <fullName evidence="3">DUF6480 family protein</fullName>
    </submittedName>
</protein>
<dbReference type="Proteomes" id="UP001551329">
    <property type="component" value="Unassembled WGS sequence"/>
</dbReference>
<evidence type="ECO:0000313" key="4">
    <source>
        <dbReference type="Proteomes" id="UP001551329"/>
    </source>
</evidence>
<evidence type="ECO:0000256" key="2">
    <source>
        <dbReference type="SAM" id="Phobius"/>
    </source>
</evidence>
<keyword evidence="2" id="KW-1133">Transmembrane helix</keyword>
<dbReference type="EMBL" id="JBEZAE010000035">
    <property type="protein sequence ID" value="MEU7075222.1"/>
    <property type="molecule type" value="Genomic_DNA"/>
</dbReference>
<gene>
    <name evidence="3" type="ORF">AB0A88_34590</name>
</gene>
<keyword evidence="2" id="KW-0472">Membrane</keyword>
<name>A0ABV3CKA9_9ACTN</name>
<sequence length="59" mass="6231">MSMHHTPPGETPPAEGSTAEAHQERPDGGLWEHPGILLIAIVLGALMVASFFAARIAGW</sequence>
<feature type="region of interest" description="Disordered" evidence="1">
    <location>
        <begin position="1"/>
        <end position="28"/>
    </location>
</feature>
<reference evidence="3 4" key="1">
    <citation type="submission" date="2024-06" db="EMBL/GenBank/DDBJ databases">
        <title>The Natural Products Discovery Center: Release of the First 8490 Sequenced Strains for Exploring Actinobacteria Biosynthetic Diversity.</title>
        <authorList>
            <person name="Kalkreuter E."/>
            <person name="Kautsar S.A."/>
            <person name="Yang D."/>
            <person name="Bader C.D."/>
            <person name="Teijaro C.N."/>
            <person name="Fluegel L."/>
            <person name="Davis C.M."/>
            <person name="Simpson J.R."/>
            <person name="Lauterbach L."/>
            <person name="Steele A.D."/>
            <person name="Gui C."/>
            <person name="Meng S."/>
            <person name="Li G."/>
            <person name="Viehrig K."/>
            <person name="Ye F."/>
            <person name="Su P."/>
            <person name="Kiefer A.F."/>
            <person name="Nichols A."/>
            <person name="Cepeda A.J."/>
            <person name="Yan W."/>
            <person name="Fan B."/>
            <person name="Jiang Y."/>
            <person name="Adhikari A."/>
            <person name="Zheng C.-J."/>
            <person name="Schuster L."/>
            <person name="Cowan T.M."/>
            <person name="Smanski M.J."/>
            <person name="Chevrette M.G."/>
            <person name="De Carvalho L.P.S."/>
            <person name="Shen B."/>
        </authorList>
    </citation>
    <scope>NUCLEOTIDE SEQUENCE [LARGE SCALE GENOMIC DNA]</scope>
    <source>
        <strain evidence="3 4">NPDC045974</strain>
    </source>
</reference>